<keyword evidence="7" id="KW-0297">G-protein coupled receptor</keyword>
<keyword evidence="3 7" id="KW-0812">Transmembrane</keyword>
<evidence type="ECO:0000313" key="11">
    <source>
        <dbReference type="Ensembl" id="ENSPMRP00000020458.1"/>
    </source>
</evidence>
<dbReference type="GO" id="GO:0004930">
    <property type="term" value="F:G protein-coupled receptor activity"/>
    <property type="evidence" value="ECO:0007669"/>
    <property type="project" value="UniProtKB-KW"/>
</dbReference>
<dbReference type="GO" id="GO:0042277">
    <property type="term" value="F:peptide binding"/>
    <property type="evidence" value="ECO:0007669"/>
    <property type="project" value="TreeGrafter"/>
</dbReference>
<dbReference type="InterPro" id="IPR017452">
    <property type="entry name" value="GPCR_Rhodpsn_7TM"/>
</dbReference>
<dbReference type="OMA" id="CRDIFAP"/>
<evidence type="ECO:0000256" key="6">
    <source>
        <dbReference type="ARBA" id="ARBA00023170"/>
    </source>
</evidence>
<dbReference type="AlphaFoldDB" id="A0A670J7L4"/>
<feature type="transmembrane region" description="Helical" evidence="9">
    <location>
        <begin position="350"/>
        <end position="370"/>
    </location>
</feature>
<dbReference type="Ensembl" id="ENSPMRT00000021733.1">
    <property type="protein sequence ID" value="ENSPMRP00000020458.1"/>
    <property type="gene ID" value="ENSPMRG00000013323.1"/>
</dbReference>
<gene>
    <name evidence="11" type="primary">GPR150</name>
</gene>
<dbReference type="GO" id="GO:0005886">
    <property type="term" value="C:plasma membrane"/>
    <property type="evidence" value="ECO:0007669"/>
    <property type="project" value="UniProtKB-SubCell"/>
</dbReference>
<evidence type="ECO:0000256" key="2">
    <source>
        <dbReference type="ARBA" id="ARBA00022475"/>
    </source>
</evidence>
<keyword evidence="4 9" id="KW-1133">Transmembrane helix</keyword>
<dbReference type="Proteomes" id="UP000472272">
    <property type="component" value="Chromosome 11"/>
</dbReference>
<evidence type="ECO:0000256" key="3">
    <source>
        <dbReference type="ARBA" id="ARBA00022692"/>
    </source>
</evidence>
<dbReference type="Gene3D" id="1.20.1070.10">
    <property type="entry name" value="Rhodopsin 7-helix transmembrane proteins"/>
    <property type="match status" value="1"/>
</dbReference>
<protein>
    <submittedName>
        <fullName evidence="11">G protein-coupled receptor 150</fullName>
    </submittedName>
</protein>
<dbReference type="PRINTS" id="PR00237">
    <property type="entry name" value="GPCRRHODOPSN"/>
</dbReference>
<dbReference type="GO" id="GO:0032870">
    <property type="term" value="P:cellular response to hormone stimulus"/>
    <property type="evidence" value="ECO:0007669"/>
    <property type="project" value="TreeGrafter"/>
</dbReference>
<dbReference type="PROSITE" id="PS50262">
    <property type="entry name" value="G_PROTEIN_RECEP_F1_2"/>
    <property type="match status" value="1"/>
</dbReference>
<evidence type="ECO:0000256" key="7">
    <source>
        <dbReference type="RuleBase" id="RU000688"/>
    </source>
</evidence>
<feature type="compositionally biased region" description="Basic residues" evidence="8">
    <location>
        <begin position="393"/>
        <end position="402"/>
    </location>
</feature>
<evidence type="ECO:0000259" key="10">
    <source>
        <dbReference type="PROSITE" id="PS50262"/>
    </source>
</evidence>
<proteinExistence type="inferred from homology"/>
<organism evidence="11 12">
    <name type="scientific">Podarcis muralis</name>
    <name type="common">Wall lizard</name>
    <name type="synonym">Lacerta muralis</name>
    <dbReference type="NCBI Taxonomy" id="64176"/>
    <lineage>
        <taxon>Eukaryota</taxon>
        <taxon>Metazoa</taxon>
        <taxon>Chordata</taxon>
        <taxon>Craniata</taxon>
        <taxon>Vertebrata</taxon>
        <taxon>Euteleostomi</taxon>
        <taxon>Lepidosauria</taxon>
        <taxon>Squamata</taxon>
        <taxon>Bifurcata</taxon>
        <taxon>Unidentata</taxon>
        <taxon>Episquamata</taxon>
        <taxon>Laterata</taxon>
        <taxon>Lacertibaenia</taxon>
        <taxon>Lacertidae</taxon>
        <taxon>Podarcis</taxon>
    </lineage>
</organism>
<reference evidence="11" key="2">
    <citation type="submission" date="2025-08" db="UniProtKB">
        <authorList>
            <consortium name="Ensembl"/>
        </authorList>
    </citation>
    <scope>IDENTIFICATION</scope>
</reference>
<comment type="similarity">
    <text evidence="7">Belongs to the G-protein coupled receptor 1 family.</text>
</comment>
<keyword evidence="2" id="KW-1003">Cell membrane</keyword>
<keyword evidence="12" id="KW-1185">Reference proteome</keyword>
<dbReference type="InterPro" id="IPR000276">
    <property type="entry name" value="GPCR_Rhodpsn"/>
</dbReference>
<reference evidence="11 12" key="1">
    <citation type="journal article" date="2019" name="Proc. Natl. Acad. Sci. U.S.A.">
        <title>Regulatory changes in pterin and carotenoid genes underlie balanced color polymorphisms in the wall lizard.</title>
        <authorList>
            <person name="Andrade P."/>
            <person name="Pinho C."/>
            <person name="Perez I de Lanuza G."/>
            <person name="Afonso S."/>
            <person name="Brejcha J."/>
            <person name="Rubin C.J."/>
            <person name="Wallerman O."/>
            <person name="Pereira P."/>
            <person name="Sabatino S.J."/>
            <person name="Bellati A."/>
            <person name="Pellitteri-Rosa D."/>
            <person name="Bosakova Z."/>
            <person name="Bunikis I."/>
            <person name="Carretero M.A."/>
            <person name="Feiner N."/>
            <person name="Marsik P."/>
            <person name="Pauperio F."/>
            <person name="Salvi D."/>
            <person name="Soler L."/>
            <person name="While G.M."/>
            <person name="Uller T."/>
            <person name="Font E."/>
            <person name="Andersson L."/>
            <person name="Carneiro M."/>
        </authorList>
    </citation>
    <scope>NUCLEOTIDE SEQUENCE</scope>
</reference>
<dbReference type="GeneTree" id="ENSGT01130000278263"/>
<feature type="transmembrane region" description="Helical" evidence="9">
    <location>
        <begin position="124"/>
        <end position="145"/>
    </location>
</feature>
<keyword evidence="7" id="KW-0807">Transducer</keyword>
<evidence type="ECO:0000256" key="4">
    <source>
        <dbReference type="ARBA" id="ARBA00022989"/>
    </source>
</evidence>
<keyword evidence="5 9" id="KW-0472">Membrane</keyword>
<feature type="transmembrane region" description="Helical" evidence="9">
    <location>
        <begin position="214"/>
        <end position="237"/>
    </location>
</feature>
<feature type="region of interest" description="Disordered" evidence="8">
    <location>
        <begin position="390"/>
        <end position="414"/>
    </location>
</feature>
<feature type="transmembrane region" description="Helical" evidence="9">
    <location>
        <begin position="166"/>
        <end position="187"/>
    </location>
</feature>
<evidence type="ECO:0000256" key="5">
    <source>
        <dbReference type="ARBA" id="ARBA00023136"/>
    </source>
</evidence>
<feature type="transmembrane region" description="Helical" evidence="9">
    <location>
        <begin position="43"/>
        <end position="61"/>
    </location>
</feature>
<evidence type="ECO:0000256" key="1">
    <source>
        <dbReference type="ARBA" id="ARBA00004651"/>
    </source>
</evidence>
<feature type="transmembrane region" description="Helical" evidence="9">
    <location>
        <begin position="82"/>
        <end position="104"/>
    </location>
</feature>
<feature type="transmembrane region" description="Helical" evidence="9">
    <location>
        <begin position="311"/>
        <end position="330"/>
    </location>
</feature>
<evidence type="ECO:0000256" key="8">
    <source>
        <dbReference type="SAM" id="MobiDB-lite"/>
    </source>
</evidence>
<feature type="domain" description="G-protein coupled receptors family 1 profile" evidence="10">
    <location>
        <begin position="46"/>
        <end position="367"/>
    </location>
</feature>
<evidence type="ECO:0000256" key="9">
    <source>
        <dbReference type="SAM" id="Phobius"/>
    </source>
</evidence>
<dbReference type="PANTHER" id="PTHR24241">
    <property type="entry name" value="NEUROPEPTIDE RECEPTOR-RELATED G-PROTEIN COUPLED RECEPTOR"/>
    <property type="match status" value="1"/>
</dbReference>
<accession>A0A670J7L4</accession>
<dbReference type="PANTHER" id="PTHR24241:SF83">
    <property type="entry name" value="G-PROTEIN COUPLED RECEPTOR 150-RELATED"/>
    <property type="match status" value="1"/>
</dbReference>
<comment type="subcellular location">
    <subcellularLocation>
        <location evidence="1">Cell membrane</location>
        <topology evidence="1">Multi-pass membrane protein</topology>
    </subcellularLocation>
</comment>
<dbReference type="PROSITE" id="PS00237">
    <property type="entry name" value="G_PROTEIN_RECEP_F1_1"/>
    <property type="match status" value="1"/>
</dbReference>
<evidence type="ECO:0000313" key="12">
    <source>
        <dbReference type="Proteomes" id="UP000472272"/>
    </source>
</evidence>
<name>A0A670J7L4_PODMU</name>
<dbReference type="Pfam" id="PF00001">
    <property type="entry name" value="7tm_1"/>
    <property type="match status" value="1"/>
</dbReference>
<keyword evidence="6 7" id="KW-0675">Receptor</keyword>
<reference evidence="11" key="3">
    <citation type="submission" date="2025-09" db="UniProtKB">
        <authorList>
            <consortium name="Ensembl"/>
        </authorList>
    </citation>
    <scope>IDENTIFICATION</scope>
</reference>
<dbReference type="SUPFAM" id="SSF81321">
    <property type="entry name" value="Family A G protein-coupled receptor-like"/>
    <property type="match status" value="1"/>
</dbReference>
<sequence>MEDTFNPDSLAVGPNLSGIAIPGWNLNLSSPGATLGQPSARTLSAGAILLLALVGNGLLLHRLRCGGCCCGARFGRRRKMDFLLAHLAIADLYGCGLVLLSQLPPADVEPGQAAWPAGDATCRLLWLLQGSGLLAPSHMLVLIAIERHHMVRGPAHPPLSFLPARGALAALGWLLALLLALPQAFVYRLAPPEAGGRCLSIFAQRPRWHGQTYAVYWAVAGFVAPACLLGGTCGRILSALGGAPGAKDDYDDAEPSRGAAGSGRHYGAELPGASAAPRPPPPLLLRLLPVAKCALPSPPAPRSLPRARARAVQLTLALATLFALCGFPRFLLELALAFASSEGADEARAALGSIMAATNSALNPYVCLLFHSHGPWARRLQRRLCRCPDGQPRRRARHRHRPPPPQAAAERPGRWLCPCQTKPPTVSTVVHLEEGEKPLSAACESGF</sequence>